<dbReference type="EMBL" id="SNSC02000010">
    <property type="protein sequence ID" value="TID20549.1"/>
    <property type="molecule type" value="Genomic_DNA"/>
</dbReference>
<feature type="region of interest" description="Disordered" evidence="1">
    <location>
        <begin position="139"/>
        <end position="172"/>
    </location>
</feature>
<dbReference type="Proteomes" id="UP000298493">
    <property type="component" value="Unassembled WGS sequence"/>
</dbReference>
<evidence type="ECO:0000313" key="2">
    <source>
        <dbReference type="EMBL" id="TID20549.1"/>
    </source>
</evidence>
<keyword evidence="3" id="KW-1185">Reference proteome</keyword>
<evidence type="ECO:0000313" key="3">
    <source>
        <dbReference type="Proteomes" id="UP000298493"/>
    </source>
</evidence>
<evidence type="ECO:0000256" key="1">
    <source>
        <dbReference type="SAM" id="MobiDB-lite"/>
    </source>
</evidence>
<sequence length="172" mass="18966">MAGSGYNRQNRDTKLTLIADLDFPPSQDFHQKPTHYSILNRASKGIRHLRTYTVHFRRNRESKPASTSPPPGSPITKACPLLHLQGKSVYRISDSSSLQLIATPEPARSPPTLPLANATVLKRASYCIYKTDQYTESEATPHPYISSVKPPSNDSKPTSTSPPASITILKRA</sequence>
<accession>A0A4Z1P2L5</accession>
<gene>
    <name evidence="2" type="ORF">E6O75_ATG05313</name>
</gene>
<protein>
    <submittedName>
        <fullName evidence="2">Uncharacterized protein</fullName>
    </submittedName>
</protein>
<dbReference type="AlphaFoldDB" id="A0A4Z1P2L5"/>
<feature type="region of interest" description="Disordered" evidence="1">
    <location>
        <begin position="57"/>
        <end position="77"/>
    </location>
</feature>
<proteinExistence type="predicted"/>
<comment type="caution">
    <text evidence="2">The sequence shown here is derived from an EMBL/GenBank/DDBJ whole genome shotgun (WGS) entry which is preliminary data.</text>
</comment>
<feature type="compositionally biased region" description="Polar residues" evidence="1">
    <location>
        <begin position="149"/>
        <end position="164"/>
    </location>
</feature>
<name>A0A4Z1P2L5_9PEZI</name>
<reference evidence="2 3" key="1">
    <citation type="submission" date="2019-04" db="EMBL/GenBank/DDBJ databases">
        <title>High contiguity whole genome sequence and gene annotation resource for two Venturia nashicola isolates.</title>
        <authorList>
            <person name="Prokchorchik M."/>
            <person name="Won K."/>
            <person name="Lee Y."/>
            <person name="Choi E.D."/>
            <person name="Segonzac C."/>
            <person name="Sohn K.H."/>
        </authorList>
    </citation>
    <scope>NUCLEOTIDE SEQUENCE [LARGE SCALE GENOMIC DNA]</scope>
    <source>
        <strain evidence="2 3">PRI2</strain>
    </source>
</reference>
<organism evidence="2 3">
    <name type="scientific">Venturia nashicola</name>
    <dbReference type="NCBI Taxonomy" id="86259"/>
    <lineage>
        <taxon>Eukaryota</taxon>
        <taxon>Fungi</taxon>
        <taxon>Dikarya</taxon>
        <taxon>Ascomycota</taxon>
        <taxon>Pezizomycotina</taxon>
        <taxon>Dothideomycetes</taxon>
        <taxon>Pleosporomycetidae</taxon>
        <taxon>Venturiales</taxon>
        <taxon>Venturiaceae</taxon>
        <taxon>Venturia</taxon>
    </lineage>
</organism>